<reference evidence="8" key="1">
    <citation type="journal article" date="2014" name="Int. J. Syst. Evol. Microbiol.">
        <title>Complete genome sequence of Corynebacterium casei LMG S-19264T (=DSM 44701T), isolated from a smear-ripened cheese.</title>
        <authorList>
            <consortium name="US DOE Joint Genome Institute (JGI-PGF)"/>
            <person name="Walter F."/>
            <person name="Albersmeier A."/>
            <person name="Kalinowski J."/>
            <person name="Ruckert C."/>
        </authorList>
    </citation>
    <scope>NUCLEOTIDE SEQUENCE</scope>
    <source>
        <strain evidence="8">CGMCC 1.14984</strain>
    </source>
</reference>
<dbReference type="Pfam" id="PF04545">
    <property type="entry name" value="Sigma70_r4"/>
    <property type="match status" value="1"/>
</dbReference>
<dbReference type="InterPro" id="IPR007630">
    <property type="entry name" value="RNA_pol_sigma70_r4"/>
</dbReference>
<evidence type="ECO:0000313" key="9">
    <source>
        <dbReference type="Proteomes" id="UP000621856"/>
    </source>
</evidence>
<evidence type="ECO:0000256" key="3">
    <source>
        <dbReference type="ARBA" id="ARBA00023082"/>
    </source>
</evidence>
<organism evidence="8 9">
    <name type="scientific">Aquisalinus luteolus</name>
    <dbReference type="NCBI Taxonomy" id="1566827"/>
    <lineage>
        <taxon>Bacteria</taxon>
        <taxon>Pseudomonadati</taxon>
        <taxon>Pseudomonadota</taxon>
        <taxon>Alphaproteobacteria</taxon>
        <taxon>Parvularculales</taxon>
        <taxon>Parvularculaceae</taxon>
        <taxon>Aquisalinus</taxon>
    </lineage>
</organism>
<dbReference type="PANTHER" id="PTHR43133">
    <property type="entry name" value="RNA POLYMERASE ECF-TYPE SIGMA FACTO"/>
    <property type="match status" value="1"/>
</dbReference>
<dbReference type="Gene3D" id="1.10.1740.10">
    <property type="match status" value="1"/>
</dbReference>
<dbReference type="Gene3D" id="1.10.10.10">
    <property type="entry name" value="Winged helix-like DNA-binding domain superfamily/Winged helix DNA-binding domain"/>
    <property type="match status" value="1"/>
</dbReference>
<gene>
    <name evidence="8" type="ORF">GCM10011355_08110</name>
</gene>
<dbReference type="InterPro" id="IPR007627">
    <property type="entry name" value="RNA_pol_sigma70_r2"/>
</dbReference>
<dbReference type="GO" id="GO:0003677">
    <property type="term" value="F:DNA binding"/>
    <property type="evidence" value="ECO:0007669"/>
    <property type="project" value="UniProtKB-KW"/>
</dbReference>
<evidence type="ECO:0000256" key="5">
    <source>
        <dbReference type="ARBA" id="ARBA00023163"/>
    </source>
</evidence>
<dbReference type="PANTHER" id="PTHR43133:SF8">
    <property type="entry name" value="RNA POLYMERASE SIGMA FACTOR HI_1459-RELATED"/>
    <property type="match status" value="1"/>
</dbReference>
<proteinExistence type="inferred from homology"/>
<comment type="similarity">
    <text evidence="1">Belongs to the sigma-70 factor family. ECF subfamily.</text>
</comment>
<evidence type="ECO:0000259" key="6">
    <source>
        <dbReference type="Pfam" id="PF04542"/>
    </source>
</evidence>
<dbReference type="GO" id="GO:0006352">
    <property type="term" value="P:DNA-templated transcription initiation"/>
    <property type="evidence" value="ECO:0007669"/>
    <property type="project" value="InterPro"/>
</dbReference>
<evidence type="ECO:0000256" key="1">
    <source>
        <dbReference type="ARBA" id="ARBA00010641"/>
    </source>
</evidence>
<dbReference type="InterPro" id="IPR013324">
    <property type="entry name" value="RNA_pol_sigma_r3/r4-like"/>
</dbReference>
<dbReference type="SUPFAM" id="SSF88946">
    <property type="entry name" value="Sigma2 domain of RNA polymerase sigma factors"/>
    <property type="match status" value="1"/>
</dbReference>
<dbReference type="InterPro" id="IPR014284">
    <property type="entry name" value="RNA_pol_sigma-70_dom"/>
</dbReference>
<dbReference type="Pfam" id="PF04542">
    <property type="entry name" value="Sigma70_r2"/>
    <property type="match status" value="1"/>
</dbReference>
<dbReference type="SUPFAM" id="SSF88659">
    <property type="entry name" value="Sigma3 and sigma4 domains of RNA polymerase sigma factors"/>
    <property type="match status" value="1"/>
</dbReference>
<feature type="domain" description="RNA polymerase sigma-70 region 2" evidence="6">
    <location>
        <begin position="33"/>
        <end position="99"/>
    </location>
</feature>
<evidence type="ECO:0000259" key="7">
    <source>
        <dbReference type="Pfam" id="PF04545"/>
    </source>
</evidence>
<protein>
    <submittedName>
        <fullName evidence="8">RNA polymerase sigma factor</fullName>
    </submittedName>
</protein>
<feature type="domain" description="RNA polymerase sigma-70 region 4" evidence="7">
    <location>
        <begin position="128"/>
        <end position="176"/>
    </location>
</feature>
<keyword evidence="3" id="KW-0731">Sigma factor</keyword>
<dbReference type="GO" id="GO:0016987">
    <property type="term" value="F:sigma factor activity"/>
    <property type="evidence" value="ECO:0007669"/>
    <property type="project" value="UniProtKB-KW"/>
</dbReference>
<sequence>MQAVTQTQTDRVYDELLVTLVQTGDARAAERLAARWQPRLVRVARRLLRDEDQAREAVQEAWTGICRGWHGLSDPAKFPGWAFGILHRKCADRIRHQQKVRARHDGGTDAAELPQMAGAEDHAAINQALEHLSPEHRTAAILYFGEGLTLTEIATATGVPTGTAKSRIFHARQRLKALLKGE</sequence>
<dbReference type="AlphaFoldDB" id="A0A8J3A0T5"/>
<dbReference type="CDD" id="cd06171">
    <property type="entry name" value="Sigma70_r4"/>
    <property type="match status" value="1"/>
</dbReference>
<evidence type="ECO:0000313" key="8">
    <source>
        <dbReference type="EMBL" id="GGH94284.1"/>
    </source>
</evidence>
<dbReference type="InterPro" id="IPR013325">
    <property type="entry name" value="RNA_pol_sigma_r2"/>
</dbReference>
<keyword evidence="2" id="KW-0805">Transcription regulation</keyword>
<dbReference type="EMBL" id="BMGZ01000001">
    <property type="protein sequence ID" value="GGH94284.1"/>
    <property type="molecule type" value="Genomic_DNA"/>
</dbReference>
<keyword evidence="5" id="KW-0804">Transcription</keyword>
<reference evidence="8" key="2">
    <citation type="submission" date="2020-09" db="EMBL/GenBank/DDBJ databases">
        <authorList>
            <person name="Sun Q."/>
            <person name="Zhou Y."/>
        </authorList>
    </citation>
    <scope>NUCLEOTIDE SEQUENCE</scope>
    <source>
        <strain evidence="8">CGMCC 1.14984</strain>
    </source>
</reference>
<keyword evidence="4" id="KW-0238">DNA-binding</keyword>
<evidence type="ECO:0000256" key="2">
    <source>
        <dbReference type="ARBA" id="ARBA00023015"/>
    </source>
</evidence>
<dbReference type="InterPro" id="IPR039425">
    <property type="entry name" value="RNA_pol_sigma-70-like"/>
</dbReference>
<evidence type="ECO:0000256" key="4">
    <source>
        <dbReference type="ARBA" id="ARBA00023125"/>
    </source>
</evidence>
<accession>A0A8J3A0T5</accession>
<dbReference type="Proteomes" id="UP000621856">
    <property type="component" value="Unassembled WGS sequence"/>
</dbReference>
<dbReference type="NCBIfam" id="TIGR02937">
    <property type="entry name" value="sigma70-ECF"/>
    <property type="match status" value="1"/>
</dbReference>
<name>A0A8J3A0T5_9PROT</name>
<dbReference type="InterPro" id="IPR036388">
    <property type="entry name" value="WH-like_DNA-bd_sf"/>
</dbReference>
<comment type="caution">
    <text evidence="8">The sequence shown here is derived from an EMBL/GenBank/DDBJ whole genome shotgun (WGS) entry which is preliminary data.</text>
</comment>